<dbReference type="InterPro" id="IPR035892">
    <property type="entry name" value="C2_domain_sf"/>
</dbReference>
<dbReference type="Pfam" id="PF00168">
    <property type="entry name" value="C2"/>
    <property type="match status" value="1"/>
</dbReference>
<dbReference type="SUPFAM" id="SSF49562">
    <property type="entry name" value="C2 domain (Calcium/lipid-binding domain, CaLB)"/>
    <property type="match status" value="1"/>
</dbReference>
<feature type="domain" description="C2" evidence="2">
    <location>
        <begin position="113"/>
        <end position="229"/>
    </location>
</feature>
<dbReference type="InterPro" id="IPR000008">
    <property type="entry name" value="C2_dom"/>
</dbReference>
<dbReference type="Gramene" id="KGN49702">
    <property type="protein sequence ID" value="KGN49702"/>
    <property type="gene ID" value="Csa_5G077210"/>
</dbReference>
<proteinExistence type="predicted"/>
<reference evidence="3 4" key="4">
    <citation type="journal article" date="2011" name="BMC Genomics">
        <title>RNA-Seq improves annotation of protein-coding genes in the cucumber genome.</title>
        <authorList>
            <person name="Li Z."/>
            <person name="Zhang Z."/>
            <person name="Yan P."/>
            <person name="Huang S."/>
            <person name="Fei Z."/>
            <person name="Lin K."/>
        </authorList>
    </citation>
    <scope>NUCLEOTIDE SEQUENCE [LARGE SCALE GENOMIC DNA]</scope>
    <source>
        <strain evidence="4">cv. 9930</strain>
    </source>
</reference>
<dbReference type="PROSITE" id="PS50004">
    <property type="entry name" value="C2"/>
    <property type="match status" value="1"/>
</dbReference>
<evidence type="ECO:0000256" key="1">
    <source>
        <dbReference type="SAM" id="MobiDB-lite"/>
    </source>
</evidence>
<reference evidence="3 4" key="1">
    <citation type="journal article" date="2009" name="Nat. Genet.">
        <title>The genome of the cucumber, Cucumis sativus L.</title>
        <authorList>
            <person name="Huang S."/>
            <person name="Li R."/>
            <person name="Zhang Z."/>
            <person name="Li L."/>
            <person name="Gu X."/>
            <person name="Fan W."/>
            <person name="Lucas W.J."/>
            <person name="Wang X."/>
            <person name="Xie B."/>
            <person name="Ni P."/>
            <person name="Ren Y."/>
            <person name="Zhu H."/>
            <person name="Li J."/>
            <person name="Lin K."/>
            <person name="Jin W."/>
            <person name="Fei Z."/>
            <person name="Li G."/>
            <person name="Staub J."/>
            <person name="Kilian A."/>
            <person name="van der Vossen E.A."/>
            <person name="Wu Y."/>
            <person name="Guo J."/>
            <person name="He J."/>
            <person name="Jia Z."/>
            <person name="Ren Y."/>
            <person name="Tian G."/>
            <person name="Lu Y."/>
            <person name="Ruan J."/>
            <person name="Qian W."/>
            <person name="Wang M."/>
            <person name="Huang Q."/>
            <person name="Li B."/>
            <person name="Xuan Z."/>
            <person name="Cao J."/>
            <person name="Asan"/>
            <person name="Wu Z."/>
            <person name="Zhang J."/>
            <person name="Cai Q."/>
            <person name="Bai Y."/>
            <person name="Zhao B."/>
            <person name="Han Y."/>
            <person name="Li Y."/>
            <person name="Li X."/>
            <person name="Wang S."/>
            <person name="Shi Q."/>
            <person name="Liu S."/>
            <person name="Cho W.K."/>
            <person name="Kim J.Y."/>
            <person name="Xu Y."/>
            <person name="Heller-Uszynska K."/>
            <person name="Miao H."/>
            <person name="Cheng Z."/>
            <person name="Zhang S."/>
            <person name="Wu J."/>
            <person name="Yang Y."/>
            <person name="Kang H."/>
            <person name="Li M."/>
            <person name="Liang H."/>
            <person name="Ren X."/>
            <person name="Shi Z."/>
            <person name="Wen M."/>
            <person name="Jian M."/>
            <person name="Yang H."/>
            <person name="Zhang G."/>
            <person name="Yang Z."/>
            <person name="Chen R."/>
            <person name="Liu S."/>
            <person name="Li J."/>
            <person name="Ma L."/>
            <person name="Liu H."/>
            <person name="Zhou Y."/>
            <person name="Zhao J."/>
            <person name="Fang X."/>
            <person name="Li G."/>
            <person name="Fang L."/>
            <person name="Li Y."/>
            <person name="Liu D."/>
            <person name="Zheng H."/>
            <person name="Zhang Y."/>
            <person name="Qin N."/>
            <person name="Li Z."/>
            <person name="Yang G."/>
            <person name="Yang S."/>
            <person name="Bolund L."/>
            <person name="Kristiansen K."/>
            <person name="Zheng H."/>
            <person name="Li S."/>
            <person name="Zhang X."/>
            <person name="Yang H."/>
            <person name="Wang J."/>
            <person name="Sun R."/>
            <person name="Zhang B."/>
            <person name="Jiang S."/>
            <person name="Wang J."/>
            <person name="Du Y."/>
            <person name="Li S."/>
        </authorList>
    </citation>
    <scope>NUCLEOTIDE SEQUENCE [LARGE SCALE GENOMIC DNA]</scope>
    <source>
        <strain evidence="4">cv. 9930</strain>
    </source>
</reference>
<dbReference type="PANTHER" id="PTHR47759:SF2">
    <property type="entry name" value="TRIGLYCERIDE LIPASE"/>
    <property type="match status" value="1"/>
</dbReference>
<feature type="compositionally biased region" description="Polar residues" evidence="1">
    <location>
        <begin position="316"/>
        <end position="333"/>
    </location>
</feature>
<organism evidence="3 4">
    <name type="scientific">Cucumis sativus</name>
    <name type="common">Cucumber</name>
    <dbReference type="NCBI Taxonomy" id="3659"/>
    <lineage>
        <taxon>Eukaryota</taxon>
        <taxon>Viridiplantae</taxon>
        <taxon>Streptophyta</taxon>
        <taxon>Embryophyta</taxon>
        <taxon>Tracheophyta</taxon>
        <taxon>Spermatophyta</taxon>
        <taxon>Magnoliopsida</taxon>
        <taxon>eudicotyledons</taxon>
        <taxon>Gunneridae</taxon>
        <taxon>Pentapetalae</taxon>
        <taxon>rosids</taxon>
        <taxon>fabids</taxon>
        <taxon>Cucurbitales</taxon>
        <taxon>Cucurbitaceae</taxon>
        <taxon>Benincaseae</taxon>
        <taxon>Cucumis</taxon>
    </lineage>
</organism>
<protein>
    <recommendedName>
        <fullName evidence="2">C2 domain-containing protein</fullName>
    </recommendedName>
</protein>
<dbReference type="Gene3D" id="2.60.40.150">
    <property type="entry name" value="C2 domain"/>
    <property type="match status" value="1"/>
</dbReference>
<evidence type="ECO:0000313" key="4">
    <source>
        <dbReference type="Proteomes" id="UP000029981"/>
    </source>
</evidence>
<dbReference type="SMART" id="SM00239">
    <property type="entry name" value="C2"/>
    <property type="match status" value="1"/>
</dbReference>
<evidence type="ECO:0000259" key="2">
    <source>
        <dbReference type="PROSITE" id="PS50004"/>
    </source>
</evidence>
<reference evidence="3 4" key="3">
    <citation type="journal article" date="2010" name="BMC Genomics">
        <title>Transcriptome sequencing and comparative analysis of cucumber flowers with different sex types.</title>
        <authorList>
            <person name="Guo S."/>
            <person name="Zheng Y."/>
            <person name="Joung J.G."/>
            <person name="Liu S."/>
            <person name="Zhang Z."/>
            <person name="Crasta O.R."/>
            <person name="Sobral B.W."/>
            <person name="Xu Y."/>
            <person name="Huang S."/>
            <person name="Fei Z."/>
        </authorList>
    </citation>
    <scope>NUCLEOTIDE SEQUENCE [LARGE SCALE GENOMIC DNA]</scope>
    <source>
        <strain evidence="4">cv. 9930</strain>
    </source>
</reference>
<feature type="region of interest" description="Disordered" evidence="1">
    <location>
        <begin position="9"/>
        <end position="34"/>
    </location>
</feature>
<keyword evidence="4" id="KW-1185">Reference proteome</keyword>
<dbReference type="AlphaFoldDB" id="A0A0A0KMR3"/>
<accession>A0A0A0KMR3</accession>
<feature type="compositionally biased region" description="Low complexity" evidence="1">
    <location>
        <begin position="9"/>
        <end position="21"/>
    </location>
</feature>
<gene>
    <name evidence="3" type="ORF">Csa_5G077210</name>
</gene>
<feature type="region of interest" description="Disordered" evidence="1">
    <location>
        <begin position="316"/>
        <end position="360"/>
    </location>
</feature>
<name>A0A0A0KMR3_CUCSA</name>
<dbReference type="EMBL" id="CM002926">
    <property type="protein sequence ID" value="KGN49702.1"/>
    <property type="molecule type" value="Genomic_DNA"/>
</dbReference>
<dbReference type="PANTHER" id="PTHR47759">
    <property type="entry name" value="OS04G0509100 PROTEIN"/>
    <property type="match status" value="1"/>
</dbReference>
<sequence length="451" mass="50238">MASFLQNHLNSSLSTSTPNLHWTPNLHPSPRRPHFSAKPRVLTFRVTYKCRLGVSSFRCFCSSGTELQNASLQQRTEPRPFDINLAVILAGFAFEAYTSPPENFGKRELDAAGCTTVYLSESFVRETYDGQLFIKLKKGIDLPAMDPWGTSDPYVVFQLDGQIAKSKTKWGTKQPIWNEDFTLNIKEPSTKYVQNKVEKNLSGGPVRSQEEESVTYAEKKLSENIQKLLASSSIVSFHQSLVPLNQRVISKIGEKPEGQTLLLRVQTSMSRLVFLLSFKFCRNKLNPKAAQRSSPISEASDFHVCIISPGCTKAAQRSSSTSTMQEKASNSGINDKGISLNGDGPTFRNSSDKSGESDLKKRKRISVLSLAKPTMEKRKLLRRKEKIPTKTTSLLFEASALLVTSNFPPKNPINFGFLLPISFFLGKIWIKIKAQKTCKSSSLPSPLQTVS</sequence>
<reference evidence="3 4" key="2">
    <citation type="journal article" date="2009" name="PLoS ONE">
        <title>An integrated genetic and cytogenetic map of the cucumber genome.</title>
        <authorList>
            <person name="Ren Y."/>
            <person name="Zhang Z."/>
            <person name="Liu J."/>
            <person name="Staub J.E."/>
            <person name="Han Y."/>
            <person name="Cheng Z."/>
            <person name="Li X."/>
            <person name="Lu J."/>
            <person name="Miao H."/>
            <person name="Kang H."/>
            <person name="Xie B."/>
            <person name="Gu X."/>
            <person name="Wang X."/>
            <person name="Du Y."/>
            <person name="Jin W."/>
            <person name="Huang S."/>
        </authorList>
    </citation>
    <scope>NUCLEOTIDE SEQUENCE [LARGE SCALE GENOMIC DNA]</scope>
    <source>
        <strain evidence="4">cv. 9930</strain>
    </source>
</reference>
<evidence type="ECO:0000313" key="3">
    <source>
        <dbReference type="EMBL" id="KGN49702.1"/>
    </source>
</evidence>
<dbReference type="Proteomes" id="UP000029981">
    <property type="component" value="Chromosome 5"/>
</dbReference>
<feature type="compositionally biased region" description="Basic and acidic residues" evidence="1">
    <location>
        <begin position="350"/>
        <end position="359"/>
    </location>
</feature>